<evidence type="ECO:0000256" key="1">
    <source>
        <dbReference type="SAM" id="SignalP"/>
    </source>
</evidence>
<protein>
    <submittedName>
        <fullName evidence="2">Putative salivary lipocalin</fullName>
    </submittedName>
</protein>
<proteinExistence type="predicted"/>
<sequence>MPLLLKFRVWPLLIRGLCVFVLTSAAPVINEADIKSRDENPGDIIKTPLSEKDPMLQKYQDFKKGLLFGALVLKFSSLKEDSNRICKMTYNANKGTMPDGQIELLTTSTNKDFRNMIQGFAPETVKGHNETYKALAWIDRGVCELFVAGRYDSDRVNGWCYFIYYVFCGPPAVSFQNLSECWPEAAA</sequence>
<dbReference type="EMBL" id="GIFC01013380">
    <property type="protein sequence ID" value="MXU95463.1"/>
    <property type="molecule type" value="Transcribed_RNA"/>
</dbReference>
<reference evidence="2" key="1">
    <citation type="submission" date="2019-12" db="EMBL/GenBank/DDBJ databases">
        <title>An insight into the sialome of adult female Ixodes ricinus ticks feeding for 6 days.</title>
        <authorList>
            <person name="Perner J."/>
            <person name="Ribeiro J.M.C."/>
        </authorList>
    </citation>
    <scope>NUCLEOTIDE SEQUENCE</scope>
    <source>
        <strain evidence="2">Semi-engorged</strain>
        <tissue evidence="2">Salivary glands</tissue>
    </source>
</reference>
<feature type="signal peptide" evidence="1">
    <location>
        <begin position="1"/>
        <end position="25"/>
    </location>
</feature>
<organism evidence="2">
    <name type="scientific">Ixodes ricinus</name>
    <name type="common">Common tick</name>
    <name type="synonym">Acarus ricinus</name>
    <dbReference type="NCBI Taxonomy" id="34613"/>
    <lineage>
        <taxon>Eukaryota</taxon>
        <taxon>Metazoa</taxon>
        <taxon>Ecdysozoa</taxon>
        <taxon>Arthropoda</taxon>
        <taxon>Chelicerata</taxon>
        <taxon>Arachnida</taxon>
        <taxon>Acari</taxon>
        <taxon>Parasitiformes</taxon>
        <taxon>Ixodida</taxon>
        <taxon>Ixodoidea</taxon>
        <taxon>Ixodidae</taxon>
        <taxon>Ixodinae</taxon>
        <taxon>Ixodes</taxon>
    </lineage>
</organism>
<keyword evidence="1" id="KW-0732">Signal</keyword>
<feature type="chain" id="PRO_5025514718" evidence="1">
    <location>
        <begin position="26"/>
        <end position="187"/>
    </location>
</feature>
<dbReference type="AlphaFoldDB" id="A0A6B0UZU8"/>
<evidence type="ECO:0000313" key="2">
    <source>
        <dbReference type="EMBL" id="MXU95463.1"/>
    </source>
</evidence>
<accession>A0A6B0UZU8</accession>
<name>A0A6B0UZU8_IXORI</name>